<name>E4YB90_OIKDI</name>
<dbReference type="AlphaFoldDB" id="E4YB90"/>
<dbReference type="Proteomes" id="UP000011014">
    <property type="component" value="Unassembled WGS sequence"/>
</dbReference>
<evidence type="ECO:0000313" key="2">
    <source>
        <dbReference type="EMBL" id="CBY32827.1"/>
    </source>
</evidence>
<feature type="region of interest" description="Disordered" evidence="1">
    <location>
        <begin position="121"/>
        <end position="144"/>
    </location>
</feature>
<sequence>MSSPFNVEKSRRTAATEADNEKQAQAVDSLVPIKRAPKLGKLKKKDTVEGEIFMSTDVDEDNSFTFGDVSGIAESLTGTNCTPFNKRAPRLRDLPRTPSIVKGDKVVLMSIEIEEEQSFDFDDMSSIEGEANNDVTAVEADDYL</sequence>
<evidence type="ECO:0000256" key="1">
    <source>
        <dbReference type="SAM" id="MobiDB-lite"/>
    </source>
</evidence>
<organism evidence="2">
    <name type="scientific">Oikopleura dioica</name>
    <name type="common">Tunicate</name>
    <dbReference type="NCBI Taxonomy" id="34765"/>
    <lineage>
        <taxon>Eukaryota</taxon>
        <taxon>Metazoa</taxon>
        <taxon>Chordata</taxon>
        <taxon>Tunicata</taxon>
        <taxon>Appendicularia</taxon>
        <taxon>Copelata</taxon>
        <taxon>Oikopleuridae</taxon>
        <taxon>Oikopleura</taxon>
    </lineage>
</organism>
<reference evidence="2" key="1">
    <citation type="journal article" date="2010" name="Science">
        <title>Plasticity of animal genome architecture unmasked by rapid evolution of a pelagic tunicate.</title>
        <authorList>
            <person name="Denoeud F."/>
            <person name="Henriet S."/>
            <person name="Mungpakdee S."/>
            <person name="Aury J.M."/>
            <person name="Da Silva C."/>
            <person name="Brinkmann H."/>
            <person name="Mikhaleva J."/>
            <person name="Olsen L.C."/>
            <person name="Jubin C."/>
            <person name="Canestro C."/>
            <person name="Bouquet J.M."/>
            <person name="Danks G."/>
            <person name="Poulain J."/>
            <person name="Campsteijn C."/>
            <person name="Adamski M."/>
            <person name="Cross I."/>
            <person name="Yadetie F."/>
            <person name="Muffato M."/>
            <person name="Louis A."/>
            <person name="Butcher S."/>
            <person name="Tsagkogeorga G."/>
            <person name="Konrad A."/>
            <person name="Singh S."/>
            <person name="Jensen M.F."/>
            <person name="Cong E.H."/>
            <person name="Eikeseth-Otteraa H."/>
            <person name="Noel B."/>
            <person name="Anthouard V."/>
            <person name="Porcel B.M."/>
            <person name="Kachouri-Lafond R."/>
            <person name="Nishino A."/>
            <person name="Ugolini M."/>
            <person name="Chourrout P."/>
            <person name="Nishida H."/>
            <person name="Aasland R."/>
            <person name="Huzurbazar S."/>
            <person name="Westhof E."/>
            <person name="Delsuc F."/>
            <person name="Lehrach H."/>
            <person name="Reinhardt R."/>
            <person name="Weissenbach J."/>
            <person name="Roy S.W."/>
            <person name="Artiguenave F."/>
            <person name="Postlethwait J.H."/>
            <person name="Manak J.R."/>
            <person name="Thompson E.M."/>
            <person name="Jaillon O."/>
            <person name="Du Pasquier L."/>
            <person name="Boudinot P."/>
            <person name="Liberles D.A."/>
            <person name="Volff J.N."/>
            <person name="Philippe H."/>
            <person name="Lenhard B."/>
            <person name="Roest Crollius H."/>
            <person name="Wincker P."/>
            <person name="Chourrout D."/>
        </authorList>
    </citation>
    <scope>NUCLEOTIDE SEQUENCE [LARGE SCALE GENOMIC DNA]</scope>
</reference>
<feature type="region of interest" description="Disordered" evidence="1">
    <location>
        <begin position="1"/>
        <end position="29"/>
    </location>
</feature>
<accession>E4YB90</accession>
<protein>
    <submittedName>
        <fullName evidence="2">Uncharacterized protein</fullName>
    </submittedName>
</protein>
<gene>
    <name evidence="2" type="ORF">GSOID_T00032180001</name>
</gene>
<dbReference type="EMBL" id="FN654373">
    <property type="protein sequence ID" value="CBY32827.1"/>
    <property type="molecule type" value="Genomic_DNA"/>
</dbReference>
<proteinExistence type="predicted"/>